<keyword evidence="1" id="KW-0472">Membrane</keyword>
<dbReference type="Proteomes" id="UP000309848">
    <property type="component" value="Unassembled WGS sequence"/>
</dbReference>
<dbReference type="OrthoDB" id="7569492at2"/>
<keyword evidence="1" id="KW-0812">Transmembrane</keyword>
<keyword evidence="1" id="KW-1133">Transmembrane helix</keyword>
<evidence type="ECO:0000313" key="2">
    <source>
        <dbReference type="EMBL" id="TGX40055.1"/>
    </source>
</evidence>
<reference evidence="2 3" key="1">
    <citation type="submission" date="2019-04" db="EMBL/GenBank/DDBJ databases">
        <title>Sphingomonas psychrotolerans sp. nov., isolated from soil in the Tianshan Mountains, Xinjiang, China.</title>
        <authorList>
            <person name="Luo Y."/>
            <person name="Sheng H."/>
        </authorList>
    </citation>
    <scope>NUCLEOTIDE SEQUENCE [LARGE SCALE GENOMIC DNA]</scope>
    <source>
        <strain evidence="2 3">KIS18-15</strain>
    </source>
</reference>
<proteinExistence type="predicted"/>
<dbReference type="EMBL" id="SRXU01000007">
    <property type="protein sequence ID" value="TGX40055.1"/>
    <property type="molecule type" value="Genomic_DNA"/>
</dbReference>
<organism evidence="2 3">
    <name type="scientific">Sphingomonas naasensis</name>
    <dbReference type="NCBI Taxonomy" id="1344951"/>
    <lineage>
        <taxon>Bacteria</taxon>
        <taxon>Pseudomonadati</taxon>
        <taxon>Pseudomonadota</taxon>
        <taxon>Alphaproteobacteria</taxon>
        <taxon>Sphingomonadales</taxon>
        <taxon>Sphingomonadaceae</taxon>
        <taxon>Sphingomonas</taxon>
    </lineage>
</organism>
<name>A0A4S1WDD0_9SPHN</name>
<evidence type="ECO:0000256" key="1">
    <source>
        <dbReference type="SAM" id="Phobius"/>
    </source>
</evidence>
<keyword evidence="3" id="KW-1185">Reference proteome</keyword>
<comment type="caution">
    <text evidence="2">The sequence shown here is derived from an EMBL/GenBank/DDBJ whole genome shotgun (WGS) entry which is preliminary data.</text>
</comment>
<dbReference type="AlphaFoldDB" id="A0A4S1WDD0"/>
<dbReference type="RefSeq" id="WP_135986610.1">
    <property type="nucleotide sequence ID" value="NZ_JAASQM010000001.1"/>
</dbReference>
<sequence length="85" mass="9121">MAGAILESVGLILGSLAAALLLCGLLWWSFRLIGHPGWAGPFTLLLIPLAFVLPGMPFVDMAVIFTLLFAIPLWIEGRRGSVHHG</sequence>
<feature type="transmembrane region" description="Helical" evidence="1">
    <location>
        <begin position="42"/>
        <end position="75"/>
    </location>
</feature>
<accession>A0A4S1WDD0</accession>
<gene>
    <name evidence="2" type="ORF">E5A74_15900</name>
</gene>
<evidence type="ECO:0000313" key="3">
    <source>
        <dbReference type="Proteomes" id="UP000309848"/>
    </source>
</evidence>
<protein>
    <submittedName>
        <fullName evidence="2">Uncharacterized protein</fullName>
    </submittedName>
</protein>
<feature type="transmembrane region" description="Helical" evidence="1">
    <location>
        <begin position="9"/>
        <end position="30"/>
    </location>
</feature>